<evidence type="ECO:0000256" key="1">
    <source>
        <dbReference type="SAM" id="MobiDB-lite"/>
    </source>
</evidence>
<dbReference type="EMBL" id="JASPKZ010002337">
    <property type="protein sequence ID" value="KAJ9595454.1"/>
    <property type="molecule type" value="Genomic_DNA"/>
</dbReference>
<sequence>MWAYLTDLGIISSKKIHDYFGDVRKLLSVEFVRQMYVEFRRIPDVDPAKYEFRWGLRAEEEVSHYEILKFVSQLHGIEDMSVWTTQHKEMMKAESKKGRLPENESEEMNISD</sequence>
<reference evidence="3" key="1">
    <citation type="journal article" date="2023" name="IScience">
        <title>Live-bearing cockroach genome reveals convergent evolutionary mechanisms linked to viviparity in insects and beyond.</title>
        <authorList>
            <person name="Fouks B."/>
            <person name="Harrison M.C."/>
            <person name="Mikhailova A.A."/>
            <person name="Marchal E."/>
            <person name="English S."/>
            <person name="Carruthers M."/>
            <person name="Jennings E.C."/>
            <person name="Chiamaka E.L."/>
            <person name="Frigard R.A."/>
            <person name="Pippel M."/>
            <person name="Attardo G.M."/>
            <person name="Benoit J.B."/>
            <person name="Bornberg-Bauer E."/>
            <person name="Tobe S.S."/>
        </authorList>
    </citation>
    <scope>NUCLEOTIDE SEQUENCE</scope>
    <source>
        <strain evidence="3">Stay&amp;Tobe</strain>
    </source>
</reference>
<dbReference type="InterPro" id="IPR041899">
    <property type="entry name" value="MAGE_WH2"/>
</dbReference>
<dbReference type="InterPro" id="IPR037445">
    <property type="entry name" value="MAGE"/>
</dbReference>
<feature type="compositionally biased region" description="Acidic residues" evidence="1">
    <location>
        <begin position="103"/>
        <end position="112"/>
    </location>
</feature>
<dbReference type="Gene3D" id="1.10.10.1210">
    <property type="entry name" value="MAGE homology domain, winged helix WH2 motif"/>
    <property type="match status" value="1"/>
</dbReference>
<reference evidence="3" key="2">
    <citation type="submission" date="2023-05" db="EMBL/GenBank/DDBJ databases">
        <authorList>
            <person name="Fouks B."/>
        </authorList>
    </citation>
    <scope>NUCLEOTIDE SEQUENCE</scope>
    <source>
        <strain evidence="3">Stay&amp;Tobe</strain>
        <tissue evidence="3">Testes</tissue>
    </source>
</reference>
<protein>
    <recommendedName>
        <fullName evidence="2">MAGE domain-containing protein</fullName>
    </recommendedName>
</protein>
<comment type="caution">
    <text evidence="3">The sequence shown here is derived from an EMBL/GenBank/DDBJ whole genome shotgun (WGS) entry which is preliminary data.</text>
</comment>
<evidence type="ECO:0000313" key="3">
    <source>
        <dbReference type="EMBL" id="KAJ9595454.1"/>
    </source>
</evidence>
<proteinExistence type="predicted"/>
<dbReference type="PANTHER" id="PTHR11736:SF14">
    <property type="entry name" value="NSE3 HOMOLOG, SMC5-SMC6 COMPLEX COMPONENT"/>
    <property type="match status" value="1"/>
</dbReference>
<accession>A0AAD8EMM9</accession>
<feature type="domain" description="MAGE" evidence="2">
    <location>
        <begin position="1"/>
        <end position="76"/>
    </location>
</feature>
<organism evidence="3 4">
    <name type="scientific">Diploptera punctata</name>
    <name type="common">Pacific beetle cockroach</name>
    <dbReference type="NCBI Taxonomy" id="6984"/>
    <lineage>
        <taxon>Eukaryota</taxon>
        <taxon>Metazoa</taxon>
        <taxon>Ecdysozoa</taxon>
        <taxon>Arthropoda</taxon>
        <taxon>Hexapoda</taxon>
        <taxon>Insecta</taxon>
        <taxon>Pterygota</taxon>
        <taxon>Neoptera</taxon>
        <taxon>Polyneoptera</taxon>
        <taxon>Dictyoptera</taxon>
        <taxon>Blattodea</taxon>
        <taxon>Blaberoidea</taxon>
        <taxon>Blaberidae</taxon>
        <taxon>Diplopterinae</taxon>
        <taxon>Diploptera</taxon>
    </lineage>
</organism>
<dbReference type="PANTHER" id="PTHR11736">
    <property type="entry name" value="MELANOMA-ASSOCIATED ANTIGEN MAGE ANTIGEN"/>
    <property type="match status" value="1"/>
</dbReference>
<feature type="region of interest" description="Disordered" evidence="1">
    <location>
        <begin position="92"/>
        <end position="112"/>
    </location>
</feature>
<dbReference type="AlphaFoldDB" id="A0AAD8EMM9"/>
<dbReference type="Pfam" id="PF01454">
    <property type="entry name" value="MAGE"/>
    <property type="match status" value="1"/>
</dbReference>
<evidence type="ECO:0000259" key="2">
    <source>
        <dbReference type="PROSITE" id="PS50838"/>
    </source>
</evidence>
<keyword evidence="4" id="KW-1185">Reference proteome</keyword>
<gene>
    <name evidence="3" type="ORF">L9F63_013365</name>
</gene>
<dbReference type="FunFam" id="1.10.10.1210:FF:000001">
    <property type="entry name" value="melanoma-associated antigen D1"/>
    <property type="match status" value="1"/>
</dbReference>
<dbReference type="InterPro" id="IPR002190">
    <property type="entry name" value="MHD_dom"/>
</dbReference>
<dbReference type="Proteomes" id="UP001233999">
    <property type="component" value="Unassembled WGS sequence"/>
</dbReference>
<name>A0AAD8EMM9_DIPPU</name>
<dbReference type="GO" id="GO:0005634">
    <property type="term" value="C:nucleus"/>
    <property type="evidence" value="ECO:0007669"/>
    <property type="project" value="TreeGrafter"/>
</dbReference>
<feature type="compositionally biased region" description="Basic and acidic residues" evidence="1">
    <location>
        <begin position="92"/>
        <end position="102"/>
    </location>
</feature>
<evidence type="ECO:0000313" key="4">
    <source>
        <dbReference type="Proteomes" id="UP001233999"/>
    </source>
</evidence>
<dbReference type="PROSITE" id="PS50838">
    <property type="entry name" value="MAGE"/>
    <property type="match status" value="1"/>
</dbReference>